<dbReference type="GO" id="GO:0005737">
    <property type="term" value="C:cytoplasm"/>
    <property type="evidence" value="ECO:0007669"/>
    <property type="project" value="TreeGrafter"/>
</dbReference>
<feature type="binding site" evidence="5">
    <location>
        <position position="163"/>
    </location>
    <ligand>
        <name>substrate</name>
    </ligand>
</feature>
<evidence type="ECO:0000256" key="2">
    <source>
        <dbReference type="ARBA" id="ARBA00022964"/>
    </source>
</evidence>
<dbReference type="InterPro" id="IPR004574">
    <property type="entry name" value="Alkb"/>
</dbReference>
<feature type="binding site" evidence="5">
    <location>
        <position position="137"/>
    </location>
    <ligand>
        <name>substrate</name>
    </ligand>
</feature>
<dbReference type="GO" id="GO:0035513">
    <property type="term" value="P:oxidative RNA demethylation"/>
    <property type="evidence" value="ECO:0007669"/>
    <property type="project" value="TreeGrafter"/>
</dbReference>
<evidence type="ECO:0000313" key="8">
    <source>
        <dbReference type="EMBL" id="KFZ28961.1"/>
    </source>
</evidence>
<dbReference type="AlphaFoldDB" id="A0A094J8P6"/>
<dbReference type="STRING" id="1517416.IDAT_07130"/>
<evidence type="ECO:0000256" key="4">
    <source>
        <dbReference type="ARBA" id="ARBA00023004"/>
    </source>
</evidence>
<name>A0A094J8P6_9GAMM</name>
<dbReference type="InterPro" id="IPR005123">
    <property type="entry name" value="Oxoglu/Fe-dep_dioxygenase_dom"/>
</dbReference>
<feature type="binding site" evidence="5">
    <location>
        <begin position="206"/>
        <end position="212"/>
    </location>
    <ligand>
        <name>2-oxoglutarate</name>
        <dbReference type="ChEBI" id="CHEBI:16810"/>
    </ligand>
</feature>
<dbReference type="SUPFAM" id="SSF51197">
    <property type="entry name" value="Clavaminate synthase-like"/>
    <property type="match status" value="1"/>
</dbReference>
<dbReference type="OrthoDB" id="9796932at2"/>
<feature type="binding site" evidence="5">
    <location>
        <begin position="78"/>
        <end position="80"/>
    </location>
    <ligand>
        <name>substrate</name>
    </ligand>
</feature>
<dbReference type="EMBL" id="JPIN01000006">
    <property type="protein sequence ID" value="KFZ28961.1"/>
    <property type="molecule type" value="Genomic_DNA"/>
</dbReference>
<feature type="binding site" evidence="5">
    <location>
        <position position="71"/>
    </location>
    <ligand>
        <name>substrate</name>
    </ligand>
</feature>
<dbReference type="GO" id="GO:0035515">
    <property type="term" value="F:oxidative RNA demethylase activity"/>
    <property type="evidence" value="ECO:0007669"/>
    <property type="project" value="TreeGrafter"/>
</dbReference>
<evidence type="ECO:0000256" key="6">
    <source>
        <dbReference type="PIRSR" id="PIRSR604574-2"/>
    </source>
</evidence>
<evidence type="ECO:0000256" key="5">
    <source>
        <dbReference type="PIRSR" id="PIRSR604574-1"/>
    </source>
</evidence>
<comment type="cofactor">
    <cofactor evidence="6">
        <name>Fe(2+)</name>
        <dbReference type="ChEBI" id="CHEBI:29033"/>
    </cofactor>
    <text evidence="6">Binds 1 Fe(2+) ion per subunit.</text>
</comment>
<dbReference type="InterPro" id="IPR027450">
    <property type="entry name" value="AlkB-like"/>
</dbReference>
<dbReference type="PANTHER" id="PTHR16557">
    <property type="entry name" value="ALKYLATED DNA REPAIR PROTEIN ALKB-RELATED"/>
    <property type="match status" value="1"/>
</dbReference>
<dbReference type="GO" id="GO:0035516">
    <property type="term" value="F:broad specificity oxidative DNA demethylase activity"/>
    <property type="evidence" value="ECO:0007669"/>
    <property type="project" value="TreeGrafter"/>
</dbReference>
<keyword evidence="9" id="KW-1185">Reference proteome</keyword>
<gene>
    <name evidence="8" type="ORF">IDAT_07130</name>
</gene>
<dbReference type="NCBIfam" id="NF011930">
    <property type="entry name" value="PRK15401.1"/>
    <property type="match status" value="1"/>
</dbReference>
<protein>
    <submittedName>
        <fullName evidence="8">Alpha-ketoglutarate-dependent dioxygenase</fullName>
    </submittedName>
</protein>
<feature type="domain" description="Fe2OG dioxygenase" evidence="7">
    <location>
        <begin position="115"/>
        <end position="215"/>
    </location>
</feature>
<dbReference type="eggNOG" id="COG3145">
    <property type="taxonomic scope" value="Bacteria"/>
</dbReference>
<feature type="binding site" evidence="6">
    <location>
        <position position="135"/>
    </location>
    <ligand>
        <name>Fe cation</name>
        <dbReference type="ChEBI" id="CHEBI:24875"/>
        <note>catalytic</note>
    </ligand>
</feature>
<keyword evidence="2 8" id="KW-0223">Dioxygenase</keyword>
<sequence>MQEDLFDNSTNPPILAIGKQSFVLKQFADAVVEEVITELRQLVKQAPFRQLQTPGGQQMSVQTTCCGSWGWHSDRKGYRYVDVDPVTQRAWPAMPVVFAKLAQQAAVAAGFAGFSADSCLINRYLPGTKMGLHRDQDERDFSAPIVSVSLGLPATFLWGGLERKSSPQRIILQHGDVVVWGGADRLRYHGVMPLADGHHPRLGRQRVNLTFRKAGD</sequence>
<accession>A0A094J8P6</accession>
<proteinExistence type="predicted"/>
<keyword evidence="1 6" id="KW-0479">Metal-binding</keyword>
<reference evidence="8 9" key="1">
    <citation type="submission" date="2014-06" db="EMBL/GenBank/DDBJ databases">
        <title>Draft genome sequence of Idiomarina sp. MCCC 1A10513.</title>
        <authorList>
            <person name="Du J."/>
            <person name="Lai Q."/>
            <person name="Shao Z."/>
        </authorList>
    </citation>
    <scope>NUCLEOTIDE SEQUENCE [LARGE SCALE GENOMIC DNA]</scope>
    <source>
        <strain evidence="8 9">MCCC 1A10513</strain>
    </source>
</reference>
<dbReference type="PROSITE" id="PS51471">
    <property type="entry name" value="FE2OG_OXY"/>
    <property type="match status" value="1"/>
</dbReference>
<dbReference type="GO" id="GO:0008198">
    <property type="term" value="F:ferrous iron binding"/>
    <property type="evidence" value="ECO:0007669"/>
    <property type="project" value="TreeGrafter"/>
</dbReference>
<dbReference type="Proteomes" id="UP000053718">
    <property type="component" value="Unassembled WGS sequence"/>
</dbReference>
<dbReference type="PANTHER" id="PTHR16557:SF2">
    <property type="entry name" value="NUCLEIC ACID DIOXYGENASE ALKBH1"/>
    <property type="match status" value="1"/>
</dbReference>
<evidence type="ECO:0000256" key="3">
    <source>
        <dbReference type="ARBA" id="ARBA00023002"/>
    </source>
</evidence>
<keyword evidence="4 6" id="KW-0408">Iron</keyword>
<keyword evidence="3" id="KW-0560">Oxidoreductase</keyword>
<organism evidence="8 9">
    <name type="scientific">Pseudidiomarina atlantica</name>
    <dbReference type="NCBI Taxonomy" id="1517416"/>
    <lineage>
        <taxon>Bacteria</taxon>
        <taxon>Pseudomonadati</taxon>
        <taxon>Pseudomonadota</taxon>
        <taxon>Gammaproteobacteria</taxon>
        <taxon>Alteromonadales</taxon>
        <taxon>Idiomarinaceae</taxon>
        <taxon>Pseudidiomarina</taxon>
    </lineage>
</organism>
<evidence type="ECO:0000256" key="1">
    <source>
        <dbReference type="ARBA" id="ARBA00022723"/>
    </source>
</evidence>
<dbReference type="InterPro" id="IPR037151">
    <property type="entry name" value="AlkB-like_sf"/>
</dbReference>
<dbReference type="Pfam" id="PF13532">
    <property type="entry name" value="2OG-FeII_Oxy_2"/>
    <property type="match status" value="1"/>
</dbReference>
<evidence type="ECO:0000313" key="9">
    <source>
        <dbReference type="Proteomes" id="UP000053718"/>
    </source>
</evidence>
<feature type="binding site" evidence="6">
    <location>
        <position position="189"/>
    </location>
    <ligand>
        <name>Fe cation</name>
        <dbReference type="ChEBI" id="CHEBI:24875"/>
        <note>catalytic</note>
    </ligand>
</feature>
<evidence type="ECO:0000259" key="7">
    <source>
        <dbReference type="PROSITE" id="PS51471"/>
    </source>
</evidence>
<comment type="caution">
    <text evidence="8">The sequence shown here is derived from an EMBL/GenBank/DDBJ whole genome shotgun (WGS) entry which is preliminary data.</text>
</comment>
<dbReference type="Gene3D" id="2.60.120.590">
    <property type="entry name" value="Alpha-ketoglutarate-dependent dioxygenase AlkB-like"/>
    <property type="match status" value="1"/>
</dbReference>
<feature type="binding site" evidence="6">
    <location>
        <position position="133"/>
    </location>
    <ligand>
        <name>Fe cation</name>
        <dbReference type="ChEBI" id="CHEBI:24875"/>
        <note>catalytic</note>
    </ligand>
</feature>
<feature type="binding site" evidence="5">
    <location>
        <begin position="122"/>
        <end position="124"/>
    </location>
    <ligand>
        <name>2-oxoglutarate</name>
        <dbReference type="ChEBI" id="CHEBI:16810"/>
    </ligand>
</feature>